<keyword evidence="1" id="KW-0472">Membrane</keyword>
<accession>A0A2H1EF16</accession>
<evidence type="ECO:0000313" key="2">
    <source>
        <dbReference type="EMBL" id="SHO43310.1"/>
    </source>
</evidence>
<evidence type="ECO:0000313" key="3">
    <source>
        <dbReference type="Proteomes" id="UP000232412"/>
    </source>
</evidence>
<feature type="transmembrane region" description="Helical" evidence="1">
    <location>
        <begin position="6"/>
        <end position="26"/>
    </location>
</feature>
<protein>
    <submittedName>
        <fullName evidence="2">Uncharacterized protein</fullName>
    </submittedName>
</protein>
<keyword evidence="1" id="KW-1133">Transmembrane helix</keyword>
<keyword evidence="3" id="KW-1185">Reference proteome</keyword>
<evidence type="ECO:0000256" key="1">
    <source>
        <dbReference type="SAM" id="Phobius"/>
    </source>
</evidence>
<dbReference type="EMBL" id="FRFC01000003">
    <property type="protein sequence ID" value="SHO43310.1"/>
    <property type="molecule type" value="Genomic_DNA"/>
</dbReference>
<keyword evidence="1" id="KW-0812">Transmembrane</keyword>
<reference evidence="3" key="1">
    <citation type="submission" date="2016-12" db="EMBL/GenBank/DDBJ databases">
        <authorList>
            <person name="Herbold C."/>
        </authorList>
    </citation>
    <scope>NUCLEOTIDE SEQUENCE [LARGE SCALE GENOMIC DNA]</scope>
</reference>
<proteinExistence type="predicted"/>
<organism evidence="2 3">
    <name type="scientific">Nitrosotalea sinensis</name>
    <dbReference type="NCBI Taxonomy" id="1499975"/>
    <lineage>
        <taxon>Archaea</taxon>
        <taxon>Nitrososphaerota</taxon>
        <taxon>Nitrososphaeria</taxon>
        <taxon>Nitrosotaleales</taxon>
        <taxon>Nitrosotaleaceae</taxon>
        <taxon>Nitrosotalea</taxon>
    </lineage>
</organism>
<dbReference type="Proteomes" id="UP000232412">
    <property type="component" value="Unassembled WGS sequence"/>
</dbReference>
<gene>
    <name evidence="2" type="ORF">NSIN_20004</name>
</gene>
<sequence>MLNFKIITIIIGVAIIISALVILGPITKPATDSNDQYITKGSISHSAVNFTLPANYTSIQLLDYCSQSQSLVYDDNCLRGLWDVNDECKNGNFSSTNSVCQDPRLGQFEDKVNAYMKELDNSLTKMVNSCINVTSDNDIHSCSDNMERIKNDCSDPRLFSMWSVCTDPKIDQFNEKFKETLSKTNSQ</sequence>
<name>A0A2H1EF16_9ARCH</name>
<dbReference type="AlphaFoldDB" id="A0A2H1EF16"/>